<dbReference type="FunFam" id="3.40.640.10:FF:000084">
    <property type="entry name" value="IscS-like cysteine desulfurase"/>
    <property type="match status" value="1"/>
</dbReference>
<gene>
    <name evidence="13" type="primary">icsS</name>
    <name evidence="13" type="ORF">SCARUB_03431</name>
</gene>
<dbReference type="PATRIC" id="fig|1872076.5.peg.4085"/>
<dbReference type="AlphaFoldDB" id="A0A1E3X758"/>
<keyword evidence="9" id="KW-0411">Iron-sulfur</keyword>
<dbReference type="InterPro" id="IPR015422">
    <property type="entry name" value="PyrdxlP-dep_Trfase_small"/>
</dbReference>
<keyword evidence="7" id="KW-0663">Pyridoxal phosphate</keyword>
<dbReference type="Pfam" id="PF00266">
    <property type="entry name" value="Aminotran_5"/>
    <property type="match status" value="1"/>
</dbReference>
<dbReference type="EMBL" id="MAYW01000117">
    <property type="protein sequence ID" value="ODS31443.1"/>
    <property type="molecule type" value="Genomic_DNA"/>
</dbReference>
<dbReference type="PANTHER" id="PTHR11601">
    <property type="entry name" value="CYSTEINE DESULFURYLASE FAMILY MEMBER"/>
    <property type="match status" value="1"/>
</dbReference>
<dbReference type="InterPro" id="IPR020578">
    <property type="entry name" value="Aminotrans_V_PyrdxlP_BS"/>
</dbReference>
<comment type="similarity">
    <text evidence="3">Belongs to the class-V pyridoxal-phosphate-dependent aminotransferase family. NifS/IscS subfamily.</text>
</comment>
<keyword evidence="5" id="KW-0808">Transferase</keyword>
<dbReference type="Gene3D" id="3.40.640.10">
    <property type="entry name" value="Type I PLP-dependent aspartate aminotransferase-like (Major domain)"/>
    <property type="match status" value="1"/>
</dbReference>
<dbReference type="GO" id="GO:0016829">
    <property type="term" value="F:lyase activity"/>
    <property type="evidence" value="ECO:0007669"/>
    <property type="project" value="UniProtKB-KW"/>
</dbReference>
<evidence type="ECO:0000256" key="11">
    <source>
        <dbReference type="RuleBase" id="RU004504"/>
    </source>
</evidence>
<keyword evidence="6" id="KW-0479">Metal-binding</keyword>
<evidence type="ECO:0000313" key="14">
    <source>
        <dbReference type="Proteomes" id="UP000094056"/>
    </source>
</evidence>
<dbReference type="InterPro" id="IPR000192">
    <property type="entry name" value="Aminotrans_V_dom"/>
</dbReference>
<dbReference type="PIRSF" id="PIRSF005572">
    <property type="entry name" value="NifS"/>
    <property type="match status" value="1"/>
</dbReference>
<dbReference type="InterPro" id="IPR016454">
    <property type="entry name" value="Cysteine_dSase"/>
</dbReference>
<evidence type="ECO:0000256" key="5">
    <source>
        <dbReference type="ARBA" id="ARBA00022679"/>
    </source>
</evidence>
<dbReference type="InterPro" id="IPR015424">
    <property type="entry name" value="PyrdxlP-dep_Trfase"/>
</dbReference>
<reference evidence="13 14" key="1">
    <citation type="submission" date="2016-07" db="EMBL/GenBank/DDBJ databases">
        <title>Draft genome of Scalindua rubra, obtained from a brine-seawater interface in the Red Sea, sheds light on salt adaptation in anammox bacteria.</title>
        <authorList>
            <person name="Speth D.R."/>
            <person name="Lagkouvardos I."/>
            <person name="Wang Y."/>
            <person name="Qian P.-Y."/>
            <person name="Dutilh B.E."/>
            <person name="Jetten M.S."/>
        </authorList>
    </citation>
    <scope>NUCLEOTIDE SEQUENCE [LARGE SCALE GENOMIC DNA]</scope>
    <source>
        <strain evidence="13">BSI-1</strain>
    </source>
</reference>
<dbReference type="PROSITE" id="PS00595">
    <property type="entry name" value="AA_TRANSFER_CLASS_5"/>
    <property type="match status" value="1"/>
</dbReference>
<evidence type="ECO:0000256" key="3">
    <source>
        <dbReference type="ARBA" id="ARBA00006490"/>
    </source>
</evidence>
<feature type="domain" description="Aminotransferase class V" evidence="12">
    <location>
        <begin position="4"/>
        <end position="366"/>
    </location>
</feature>
<evidence type="ECO:0000256" key="4">
    <source>
        <dbReference type="ARBA" id="ARBA00012239"/>
    </source>
</evidence>
<dbReference type="InterPro" id="IPR015421">
    <property type="entry name" value="PyrdxlP-dep_Trfase_major"/>
</dbReference>
<organism evidence="13 14">
    <name type="scientific">Candidatus Scalindua rubra</name>
    <dbReference type="NCBI Taxonomy" id="1872076"/>
    <lineage>
        <taxon>Bacteria</taxon>
        <taxon>Pseudomonadati</taxon>
        <taxon>Planctomycetota</taxon>
        <taxon>Candidatus Brocadiia</taxon>
        <taxon>Candidatus Brocadiales</taxon>
        <taxon>Candidatus Scalinduaceae</taxon>
        <taxon>Candidatus Scalindua</taxon>
    </lineage>
</organism>
<dbReference type="EC" id="2.8.1.7" evidence="4"/>
<dbReference type="Proteomes" id="UP000094056">
    <property type="component" value="Unassembled WGS sequence"/>
</dbReference>
<keyword evidence="13" id="KW-0456">Lyase</keyword>
<evidence type="ECO:0000256" key="2">
    <source>
        <dbReference type="ARBA" id="ARBA00003120"/>
    </source>
</evidence>
<evidence type="ECO:0000256" key="9">
    <source>
        <dbReference type="ARBA" id="ARBA00023014"/>
    </source>
</evidence>
<dbReference type="GO" id="GO:0051536">
    <property type="term" value="F:iron-sulfur cluster binding"/>
    <property type="evidence" value="ECO:0007669"/>
    <property type="project" value="UniProtKB-KW"/>
</dbReference>
<dbReference type="PANTHER" id="PTHR11601:SF34">
    <property type="entry name" value="CYSTEINE DESULFURASE"/>
    <property type="match status" value="1"/>
</dbReference>
<comment type="cofactor">
    <cofactor evidence="1 11">
        <name>pyridoxal 5'-phosphate</name>
        <dbReference type="ChEBI" id="CHEBI:597326"/>
    </cofactor>
</comment>
<comment type="caution">
    <text evidence="13">The sequence shown here is derived from an EMBL/GenBank/DDBJ whole genome shotgun (WGS) entry which is preliminary data.</text>
</comment>
<keyword evidence="8" id="KW-0408">Iron</keyword>
<evidence type="ECO:0000259" key="12">
    <source>
        <dbReference type="Pfam" id="PF00266"/>
    </source>
</evidence>
<sequence>MKEIYLDNNATSKIHPDVAEAILECQREYYGNPSSIHDFGLKAQAAVNQAKEKIADFLGCSPKEIIFTSGGTESNNLAIKGLALANREKGNHIITSQIEHHSVLTTCKYLESQGIEVTYMSVDHYGLIDCKELEEAINNKTILISIMHANNEVGTIQSIDEISNIARDKGVFFHTDAVQSFTKIPINVNESKIDLLSLSAHKGNGPKGIGLLCVREGIKLTPLFHGGEQEEGRRAGTENVPNIVGLGRLVELLKQDTDRRNQLLTRLRDRLFQGIKDKGINVKLNGHPTRRLPNTLNISFDDIEGRTLIISLNLEGIAASQGSACTIGTLKASHVLTAMGKTPEEIQGSIRFSLGYENTEEEIDYVVNMMPKVIEYAREYGSICYLKGEFKYEAEESCCSQPLFKA</sequence>
<dbReference type="GO" id="GO:0046872">
    <property type="term" value="F:metal ion binding"/>
    <property type="evidence" value="ECO:0007669"/>
    <property type="project" value="UniProtKB-KW"/>
</dbReference>
<proteinExistence type="inferred from homology"/>
<dbReference type="GO" id="GO:0031071">
    <property type="term" value="F:cysteine desulfurase activity"/>
    <property type="evidence" value="ECO:0007669"/>
    <property type="project" value="UniProtKB-EC"/>
</dbReference>
<evidence type="ECO:0000256" key="7">
    <source>
        <dbReference type="ARBA" id="ARBA00022898"/>
    </source>
</evidence>
<dbReference type="Gene3D" id="3.90.1150.10">
    <property type="entry name" value="Aspartate Aminotransferase, domain 1"/>
    <property type="match status" value="1"/>
</dbReference>
<evidence type="ECO:0000256" key="1">
    <source>
        <dbReference type="ARBA" id="ARBA00001933"/>
    </source>
</evidence>
<evidence type="ECO:0000256" key="8">
    <source>
        <dbReference type="ARBA" id="ARBA00023004"/>
    </source>
</evidence>
<accession>A0A1E3X758</accession>
<evidence type="ECO:0000256" key="10">
    <source>
        <dbReference type="ARBA" id="ARBA00050776"/>
    </source>
</evidence>
<comment type="catalytic activity">
    <reaction evidence="10">
        <text>(sulfur carrier)-H + L-cysteine = (sulfur carrier)-SH + L-alanine</text>
        <dbReference type="Rhea" id="RHEA:43892"/>
        <dbReference type="Rhea" id="RHEA-COMP:14737"/>
        <dbReference type="Rhea" id="RHEA-COMP:14739"/>
        <dbReference type="ChEBI" id="CHEBI:29917"/>
        <dbReference type="ChEBI" id="CHEBI:35235"/>
        <dbReference type="ChEBI" id="CHEBI:57972"/>
        <dbReference type="ChEBI" id="CHEBI:64428"/>
        <dbReference type="EC" id="2.8.1.7"/>
    </reaction>
</comment>
<comment type="function">
    <text evidence="2">Catalyzes the removal of elemental sulfur atoms from cysteine to produce alanine. Seems to participate in the biosynthesis of the nitrogenase metalloclusters by providing the inorganic sulfur required for the Fe-S core formation.</text>
</comment>
<protein>
    <recommendedName>
        <fullName evidence="4">cysteine desulfurase</fullName>
        <ecNumber evidence="4">2.8.1.7</ecNumber>
    </recommendedName>
</protein>
<dbReference type="SUPFAM" id="SSF53383">
    <property type="entry name" value="PLP-dependent transferases"/>
    <property type="match status" value="1"/>
</dbReference>
<dbReference type="NCBIfam" id="NF002806">
    <property type="entry name" value="PRK02948.1"/>
    <property type="match status" value="1"/>
</dbReference>
<name>A0A1E3X758_9BACT</name>
<evidence type="ECO:0000313" key="13">
    <source>
        <dbReference type="EMBL" id="ODS31443.1"/>
    </source>
</evidence>
<evidence type="ECO:0000256" key="6">
    <source>
        <dbReference type="ARBA" id="ARBA00022723"/>
    </source>
</evidence>